<dbReference type="OMA" id="HVTCSTI"/>
<proteinExistence type="predicted"/>
<dbReference type="STRING" id="425265.A8PXA5"/>
<name>A8PXA5_MALGO</name>
<keyword evidence="1" id="KW-1133">Transmembrane helix</keyword>
<reference evidence="2 3" key="1">
    <citation type="journal article" date="2007" name="Proc. Natl. Acad. Sci. U.S.A.">
        <title>Dandruff-associated Malassezia genomes reveal convergent and divergent virulence traits shared with plant and human fungal pathogens.</title>
        <authorList>
            <person name="Xu J."/>
            <person name="Saunders C.W."/>
            <person name="Hu P."/>
            <person name="Grant R.A."/>
            <person name="Boekhout T."/>
            <person name="Kuramae E.E."/>
            <person name="Kronstad J.W."/>
            <person name="Deangelis Y.M."/>
            <person name="Reeder N.L."/>
            <person name="Johnstone K.R."/>
            <person name="Leland M."/>
            <person name="Fieno A.M."/>
            <person name="Begley W.M."/>
            <person name="Sun Y."/>
            <person name="Lacey M.P."/>
            <person name="Chaudhary T."/>
            <person name="Keough T."/>
            <person name="Chu L."/>
            <person name="Sears R."/>
            <person name="Yuan B."/>
            <person name="Dawson T.L.Jr."/>
        </authorList>
    </citation>
    <scope>NUCLEOTIDE SEQUENCE [LARGE SCALE GENOMIC DNA]</scope>
    <source>
        <strain evidence="3">ATCC MYA-4612 / CBS 7966</strain>
    </source>
</reference>
<dbReference type="AlphaFoldDB" id="A8PXA5"/>
<accession>A8PXA5</accession>
<dbReference type="Proteomes" id="UP000008837">
    <property type="component" value="Unassembled WGS sequence"/>
</dbReference>
<gene>
    <name evidence="2" type="ORF">MGL_1381</name>
</gene>
<comment type="caution">
    <text evidence="2">The sequence shown here is derived from an EMBL/GenBank/DDBJ whole genome shotgun (WGS) entry which is preliminary data.</text>
</comment>
<keyword evidence="1" id="KW-0812">Transmembrane</keyword>
<sequence length="159" mass="17879">MSHMDINRLSAFNVFWLLHVFLELPVAMLAYIHPYAFPLANVTESTVLIMKLLATFILTSCVGCLLCFMLPDYLPGKRALALQLFLFHGIVAILFWLLPPGIVLYKLPVFVLNLFPLLEQVPNTVFIGSAHAVVSFVGICWWQATIPTVQAFTARLKTE</sequence>
<protein>
    <submittedName>
        <fullName evidence="2">Uncharacterized protein</fullName>
    </submittedName>
</protein>
<dbReference type="OrthoDB" id="2550823at2759"/>
<keyword evidence="3" id="KW-1185">Reference proteome</keyword>
<feature type="transmembrane region" description="Helical" evidence="1">
    <location>
        <begin position="12"/>
        <end position="32"/>
    </location>
</feature>
<dbReference type="RefSeq" id="XP_001731198.1">
    <property type="nucleotide sequence ID" value="XM_001731146.1"/>
</dbReference>
<dbReference type="KEGG" id="mgl:MGL_1381"/>
<dbReference type="EMBL" id="AAYY01000004">
    <property type="protein sequence ID" value="EDP43984.1"/>
    <property type="molecule type" value="Genomic_DNA"/>
</dbReference>
<organism evidence="2 3">
    <name type="scientific">Malassezia globosa (strain ATCC MYA-4612 / CBS 7966)</name>
    <name type="common">Dandruff-associated fungus</name>
    <dbReference type="NCBI Taxonomy" id="425265"/>
    <lineage>
        <taxon>Eukaryota</taxon>
        <taxon>Fungi</taxon>
        <taxon>Dikarya</taxon>
        <taxon>Basidiomycota</taxon>
        <taxon>Ustilaginomycotina</taxon>
        <taxon>Malasseziomycetes</taxon>
        <taxon>Malasseziales</taxon>
        <taxon>Malasseziaceae</taxon>
        <taxon>Malassezia</taxon>
    </lineage>
</organism>
<dbReference type="GeneID" id="5855505"/>
<evidence type="ECO:0000313" key="2">
    <source>
        <dbReference type="EMBL" id="EDP43984.1"/>
    </source>
</evidence>
<feature type="transmembrane region" description="Helical" evidence="1">
    <location>
        <begin position="125"/>
        <end position="142"/>
    </location>
</feature>
<evidence type="ECO:0000313" key="3">
    <source>
        <dbReference type="Proteomes" id="UP000008837"/>
    </source>
</evidence>
<feature type="transmembrane region" description="Helical" evidence="1">
    <location>
        <begin position="82"/>
        <end position="105"/>
    </location>
</feature>
<keyword evidence="1" id="KW-0472">Membrane</keyword>
<dbReference type="VEuPathDB" id="FungiDB:MGL_1381"/>
<feature type="transmembrane region" description="Helical" evidence="1">
    <location>
        <begin position="52"/>
        <end position="70"/>
    </location>
</feature>
<dbReference type="InParanoid" id="A8PXA5"/>
<evidence type="ECO:0000256" key="1">
    <source>
        <dbReference type="SAM" id="Phobius"/>
    </source>
</evidence>